<feature type="region of interest" description="Disordered" evidence="1">
    <location>
        <begin position="65"/>
        <end position="103"/>
    </location>
</feature>
<proteinExistence type="predicted"/>
<organism evidence="2 3">
    <name type="scientific">Chaetomium strumarium</name>
    <dbReference type="NCBI Taxonomy" id="1170767"/>
    <lineage>
        <taxon>Eukaryota</taxon>
        <taxon>Fungi</taxon>
        <taxon>Dikarya</taxon>
        <taxon>Ascomycota</taxon>
        <taxon>Pezizomycotina</taxon>
        <taxon>Sordariomycetes</taxon>
        <taxon>Sordariomycetidae</taxon>
        <taxon>Sordariales</taxon>
        <taxon>Chaetomiaceae</taxon>
        <taxon>Chaetomium</taxon>
    </lineage>
</organism>
<dbReference type="Proteomes" id="UP001273166">
    <property type="component" value="Unassembled WGS sequence"/>
</dbReference>
<evidence type="ECO:0000313" key="3">
    <source>
        <dbReference type="Proteomes" id="UP001273166"/>
    </source>
</evidence>
<evidence type="ECO:0000313" key="2">
    <source>
        <dbReference type="EMBL" id="KAK3302935.1"/>
    </source>
</evidence>
<dbReference type="EMBL" id="JAUDZG010000006">
    <property type="protein sequence ID" value="KAK3302935.1"/>
    <property type="molecule type" value="Genomic_DNA"/>
</dbReference>
<keyword evidence="3" id="KW-1185">Reference proteome</keyword>
<reference evidence="2" key="2">
    <citation type="submission" date="2023-06" db="EMBL/GenBank/DDBJ databases">
        <authorList>
            <consortium name="Lawrence Berkeley National Laboratory"/>
            <person name="Mondo S.J."/>
            <person name="Hensen N."/>
            <person name="Bonometti L."/>
            <person name="Westerberg I."/>
            <person name="Brannstrom I.O."/>
            <person name="Guillou S."/>
            <person name="Cros-Aarteil S."/>
            <person name="Calhoun S."/>
            <person name="Haridas S."/>
            <person name="Kuo A."/>
            <person name="Pangilinan J."/>
            <person name="Riley R."/>
            <person name="Labutti K."/>
            <person name="Andreopoulos B."/>
            <person name="Lipzen A."/>
            <person name="Chen C."/>
            <person name="Yanf M."/>
            <person name="Daum C."/>
            <person name="Ng V."/>
            <person name="Clum A."/>
            <person name="Steindorff A."/>
            <person name="Ohm R."/>
            <person name="Martin F."/>
            <person name="Silar P."/>
            <person name="Natvig D."/>
            <person name="Lalanne C."/>
            <person name="Gautier V."/>
            <person name="Ament-Velasquez S.L."/>
            <person name="Kruys A."/>
            <person name="Hutchinson M.I."/>
            <person name="Powell A.J."/>
            <person name="Barry K."/>
            <person name="Miller A.N."/>
            <person name="Grigoriev I.V."/>
            <person name="Debuchy R."/>
            <person name="Gladieux P."/>
            <person name="Thoren M.H."/>
            <person name="Johannesson H."/>
        </authorList>
    </citation>
    <scope>NUCLEOTIDE SEQUENCE</scope>
    <source>
        <strain evidence="2">CBS 333.67</strain>
    </source>
</reference>
<gene>
    <name evidence="2" type="ORF">B0T15DRAFT_495508</name>
</gene>
<accession>A0AAJ0GND0</accession>
<comment type="caution">
    <text evidence="2">The sequence shown here is derived from an EMBL/GenBank/DDBJ whole genome shotgun (WGS) entry which is preliminary data.</text>
</comment>
<sequence>MHLSEVGNFIGSSMGGALKPRHLCRDAYLDQGIRADTLQDPYLTTTPAWNTCMQHMTLSVKARSRFGEEGKAEEKQVGLDPGERAERDGAAGEFRFGRGGNSE</sequence>
<dbReference type="RefSeq" id="XP_062718715.1">
    <property type="nucleotide sequence ID" value="XM_062867103.1"/>
</dbReference>
<evidence type="ECO:0000256" key="1">
    <source>
        <dbReference type="SAM" id="MobiDB-lite"/>
    </source>
</evidence>
<protein>
    <submittedName>
        <fullName evidence="2">Uncharacterized protein</fullName>
    </submittedName>
</protein>
<dbReference type="GeneID" id="87885932"/>
<dbReference type="AlphaFoldDB" id="A0AAJ0GND0"/>
<feature type="compositionally biased region" description="Basic and acidic residues" evidence="1">
    <location>
        <begin position="65"/>
        <end position="90"/>
    </location>
</feature>
<reference evidence="2" key="1">
    <citation type="journal article" date="2023" name="Mol. Phylogenet. Evol.">
        <title>Genome-scale phylogeny and comparative genomics of the fungal order Sordariales.</title>
        <authorList>
            <person name="Hensen N."/>
            <person name="Bonometti L."/>
            <person name="Westerberg I."/>
            <person name="Brannstrom I.O."/>
            <person name="Guillou S."/>
            <person name="Cros-Aarteil S."/>
            <person name="Calhoun S."/>
            <person name="Haridas S."/>
            <person name="Kuo A."/>
            <person name="Mondo S."/>
            <person name="Pangilinan J."/>
            <person name="Riley R."/>
            <person name="LaButti K."/>
            <person name="Andreopoulos B."/>
            <person name="Lipzen A."/>
            <person name="Chen C."/>
            <person name="Yan M."/>
            <person name="Daum C."/>
            <person name="Ng V."/>
            <person name="Clum A."/>
            <person name="Steindorff A."/>
            <person name="Ohm R.A."/>
            <person name="Martin F."/>
            <person name="Silar P."/>
            <person name="Natvig D.O."/>
            <person name="Lalanne C."/>
            <person name="Gautier V."/>
            <person name="Ament-Velasquez S.L."/>
            <person name="Kruys A."/>
            <person name="Hutchinson M.I."/>
            <person name="Powell A.J."/>
            <person name="Barry K."/>
            <person name="Miller A.N."/>
            <person name="Grigoriev I.V."/>
            <person name="Debuchy R."/>
            <person name="Gladieux P."/>
            <person name="Hiltunen Thoren M."/>
            <person name="Johannesson H."/>
        </authorList>
    </citation>
    <scope>NUCLEOTIDE SEQUENCE</scope>
    <source>
        <strain evidence="2">CBS 333.67</strain>
    </source>
</reference>
<name>A0AAJ0GND0_9PEZI</name>